<dbReference type="GO" id="GO:0004420">
    <property type="term" value="F:hydroxymethylglutaryl-CoA reductase (NADPH) activity"/>
    <property type="evidence" value="ECO:0007669"/>
    <property type="project" value="UniProtKB-EC"/>
</dbReference>
<evidence type="ECO:0000256" key="12">
    <source>
        <dbReference type="SAM" id="Coils"/>
    </source>
</evidence>
<protein>
    <recommendedName>
        <fullName evidence="11">3-hydroxy-3-methylglutaryl coenzyme A reductase</fullName>
        <shortName evidence="11">HMG-CoA reductase</shortName>
        <ecNumber evidence="11">1.1.1.34</ecNumber>
    </recommendedName>
</protein>
<keyword evidence="12" id="KW-0175">Coiled coil</keyword>
<evidence type="ECO:0000256" key="4">
    <source>
        <dbReference type="ARBA" id="ARBA00022692"/>
    </source>
</evidence>
<feature type="transmembrane region" description="Helical" evidence="11">
    <location>
        <begin position="248"/>
        <end position="271"/>
    </location>
</feature>
<dbReference type="GO" id="GO:0005778">
    <property type="term" value="C:peroxisomal membrane"/>
    <property type="evidence" value="ECO:0007669"/>
    <property type="project" value="TreeGrafter"/>
</dbReference>
<keyword evidence="5 11" id="KW-0256">Endoplasmic reticulum</keyword>
<dbReference type="Proteomes" id="UP000789375">
    <property type="component" value="Unassembled WGS sequence"/>
</dbReference>
<comment type="catalytic activity">
    <reaction evidence="11">
        <text>(R)-mevalonate + 2 NADP(+) + CoA = (3S)-3-hydroxy-3-methylglutaryl-CoA + 2 NADPH + 2 H(+)</text>
        <dbReference type="Rhea" id="RHEA:15989"/>
        <dbReference type="ChEBI" id="CHEBI:15378"/>
        <dbReference type="ChEBI" id="CHEBI:36464"/>
        <dbReference type="ChEBI" id="CHEBI:43074"/>
        <dbReference type="ChEBI" id="CHEBI:57287"/>
        <dbReference type="ChEBI" id="CHEBI:57783"/>
        <dbReference type="ChEBI" id="CHEBI:58349"/>
        <dbReference type="EC" id="1.1.1.34"/>
    </reaction>
</comment>
<comment type="subcellular location">
    <subcellularLocation>
        <location evidence="1 11">Endoplasmic reticulum membrane</location>
        <topology evidence="1 11">Multi-pass membrane protein</topology>
    </subcellularLocation>
</comment>
<evidence type="ECO:0000256" key="5">
    <source>
        <dbReference type="ARBA" id="ARBA00022824"/>
    </source>
</evidence>
<dbReference type="SUPFAM" id="SSF55035">
    <property type="entry name" value="NAD-binding domain of HMG-CoA reductase"/>
    <property type="match status" value="1"/>
</dbReference>
<feature type="region of interest" description="Disordered" evidence="13">
    <location>
        <begin position="1228"/>
        <end position="1259"/>
    </location>
</feature>
<dbReference type="InterPro" id="IPR009029">
    <property type="entry name" value="HMG_CoA_Rdtase_sub-bd_dom_sf"/>
</dbReference>
<evidence type="ECO:0000313" key="16">
    <source>
        <dbReference type="Proteomes" id="UP000789375"/>
    </source>
</evidence>
<dbReference type="InterPro" id="IPR023074">
    <property type="entry name" value="HMG_CoA_Rdtase_cat_sf"/>
</dbReference>
<dbReference type="NCBIfam" id="TIGR00533">
    <property type="entry name" value="HMG_CoA_R_NADP"/>
    <property type="match status" value="1"/>
</dbReference>
<accession>A0A9N9AP02</accession>
<dbReference type="InterPro" id="IPR000731">
    <property type="entry name" value="SSD"/>
</dbReference>
<evidence type="ECO:0000256" key="1">
    <source>
        <dbReference type="ARBA" id="ARBA00004477"/>
    </source>
</evidence>
<evidence type="ECO:0000256" key="7">
    <source>
        <dbReference type="ARBA" id="ARBA00022989"/>
    </source>
</evidence>
<dbReference type="GO" id="GO:0015936">
    <property type="term" value="P:coenzyme A metabolic process"/>
    <property type="evidence" value="ECO:0007669"/>
    <property type="project" value="InterPro"/>
</dbReference>
<sequence>MLSPTRSILRAVAKQSSRNPIEMIVFCLIIASFAYASLFRSLIESEYFNELSFNNNKVDSTKVIVQPNSNDFVLSTRIESTTQASKVQLKQIVIPIENPVSNQHKFIDNIREFKEFIEKEIFNTEIINKLYDNYHLCFKPIENDMINSKCIEINNNISLEQVSMQYYNHELNSHHVILTYALEVNDPHSIHLANSLEDQIAKLHFSQFVSTIKRQSTPAEKGSFAWLAFAFGSLVLKIQELIQKADTIDIVVICAGWLLMQLTFLTLFLNMQKIGSRYILAMCVMSNGFFAFMSALLTINVFGVSNHLSIISEAIPFLIITVGFEKPFALTKAVFATSPSKESPQSNQVDKSAEFPYNVRDSVIAGVEQKGPLIVRDYFIEIGVLFIGALSGVAGLQEFCFLAAFILLYDCVFLFTFYTAMLTLKLELKRIRKTQLKQRLVESDELISSPANIGQNIVEALCDTSVETEETKKFDNQMIARIKLLIIAGFLIMHVMNFCTTLHTNDQTDQAQHNLQTPKVDIHDPEIMQNLNNLLIQHRAGSESHLPLIIDITPPIIFRVVQDSGTNPILVQAFYKSFDSLLNLWSFYVQDPVLSKWISLGLIVSIFLNVYLLNAHKQPKATLERVGKESISLTEENHVKKVEIEKELIAEVVETATSSPVKVVPEKVSKNLIGSEIDSSIKGDVDKKLRSVEECIKILKSTASGAGPSELIDEEIILLVNNGKIAAYALEKVLRNMERAVKIRRALISRATITKTLETSALPMENYDYAKVMGSCCENVIGYMPIPVGIAGPLEIDGEMIHIPMATTEGCLVASTARGCKAINAGGGATTIITQDGMTRGPCVEFPNITRAGEAKAWIDNEGNSIIKQTFNSTSRFARLQKLKATLAGKLLFIRFSTTTGDAMGMNMISKGCEKSLSVMSEHFPDMQIISLSGNYCTDKKPAAINWIEGRGKSVVAESIIPGDVVQKVLKTSVEALVELNVSKNLVGSAMAGSIGGFNAHAANILTAIYIATGQDPAQNVESSNCITLMKTVNNGQDLHLTCTMPSIEVGTIGGGTILGAQGSMLEMLGIRGAHPTTPGLNAQKLARIICAAVMAGELSLCAALAAGHLVKSHMQHNRANHQQHHRKGLMDNLAILTEGSKVYAKKRKNRNEQVPEVVFDETARREFLTGFHKRKLERKAKAKEASLQLAKQERSKARKAARESVKEQVKQRLNKLQEIINQRNGIIGQVDAKESDEDEPNEEVTNKDITQESNVTQSEFRSADLMTTVTIIEDFNISETFGNVSKKPRIDEEIMDHQTISPVPVPTKSSEPKSISVKKKSKNEIKKKRQPRNKTSNKTRSKTKSVHSSNSRRKKRK</sequence>
<dbReference type="GO" id="GO:0050661">
    <property type="term" value="F:NADP binding"/>
    <property type="evidence" value="ECO:0007669"/>
    <property type="project" value="InterPro"/>
</dbReference>
<dbReference type="InterPro" id="IPR004816">
    <property type="entry name" value="HMG_CoA_Rdtase_metazoan"/>
</dbReference>
<keyword evidence="7 11" id="KW-1133">Transmembrane helix</keyword>
<dbReference type="PROSITE" id="PS50156">
    <property type="entry name" value="SSD"/>
    <property type="match status" value="1"/>
</dbReference>
<dbReference type="InterPro" id="IPR023282">
    <property type="entry name" value="HMG_CoA_Rdtase_N"/>
</dbReference>
<feature type="compositionally biased region" description="Basic residues" evidence="13">
    <location>
        <begin position="1317"/>
        <end position="1358"/>
    </location>
</feature>
<feature type="domain" description="SSD" evidence="14">
    <location>
        <begin position="249"/>
        <end position="424"/>
    </location>
</feature>
<keyword evidence="8 11" id="KW-0560">Oxidoreductase</keyword>
<dbReference type="InterPro" id="IPR023076">
    <property type="entry name" value="HMG_CoA_Rdtase_CS"/>
</dbReference>
<dbReference type="PANTHER" id="PTHR10572:SF24">
    <property type="entry name" value="3-HYDROXY-3-METHYLGLUTARYL-COENZYME A REDUCTASE"/>
    <property type="match status" value="1"/>
</dbReference>
<evidence type="ECO:0000256" key="9">
    <source>
        <dbReference type="ARBA" id="ARBA00023136"/>
    </source>
</evidence>
<dbReference type="PROSITE" id="PS01192">
    <property type="entry name" value="HMG_COA_REDUCTASE_3"/>
    <property type="match status" value="1"/>
</dbReference>
<evidence type="ECO:0000259" key="14">
    <source>
        <dbReference type="PROSITE" id="PS50156"/>
    </source>
</evidence>
<dbReference type="CDD" id="cd00643">
    <property type="entry name" value="HMG-CoA_reductase_classI"/>
    <property type="match status" value="1"/>
</dbReference>
<dbReference type="GO" id="GO:0008299">
    <property type="term" value="P:isoprenoid biosynthetic process"/>
    <property type="evidence" value="ECO:0007669"/>
    <property type="project" value="InterPro"/>
</dbReference>
<dbReference type="PRINTS" id="PR00071">
    <property type="entry name" value="HMGCOARDTASE"/>
</dbReference>
<dbReference type="EMBL" id="CAJVPP010001139">
    <property type="protein sequence ID" value="CAG8536453.1"/>
    <property type="molecule type" value="Genomic_DNA"/>
</dbReference>
<dbReference type="Gene3D" id="3.30.70.420">
    <property type="entry name" value="Hydroxymethylglutaryl-CoA reductase, class I/II, NAD/NADP-binding domain"/>
    <property type="match status" value="1"/>
</dbReference>
<dbReference type="FunFam" id="3.90.770.10:FF:000001">
    <property type="entry name" value="3-hydroxy-3-methylglutaryl coenzyme A reductase"/>
    <property type="match status" value="1"/>
</dbReference>
<evidence type="ECO:0000256" key="2">
    <source>
        <dbReference type="ARBA" id="ARBA00005084"/>
    </source>
</evidence>
<dbReference type="InterPro" id="IPR053958">
    <property type="entry name" value="HMGCR/SNAP/NPC1-like_SSD"/>
</dbReference>
<dbReference type="FunFam" id="1.10.3270.10:FF:000001">
    <property type="entry name" value="3-hydroxy-3-methylglutaryl coenzyme A reductase"/>
    <property type="match status" value="1"/>
</dbReference>
<keyword evidence="4 11" id="KW-0812">Transmembrane</keyword>
<feature type="transmembrane region" description="Helical" evidence="11">
    <location>
        <begin position="308"/>
        <end position="324"/>
    </location>
</feature>
<evidence type="ECO:0000256" key="8">
    <source>
        <dbReference type="ARBA" id="ARBA00023002"/>
    </source>
</evidence>
<evidence type="ECO:0000256" key="11">
    <source>
        <dbReference type="RuleBase" id="RU361219"/>
    </source>
</evidence>
<dbReference type="Pfam" id="PF13323">
    <property type="entry name" value="HPIH"/>
    <property type="match status" value="1"/>
</dbReference>
<dbReference type="SUPFAM" id="SSF56542">
    <property type="entry name" value="Substrate-binding domain of HMG-CoA reductase"/>
    <property type="match status" value="1"/>
</dbReference>
<comment type="similarity">
    <text evidence="3 11">Belongs to the HMG-CoA reductase family.</text>
</comment>
<proteinExistence type="inferred from homology"/>
<keyword evidence="9 11" id="KW-0472">Membrane</keyword>
<dbReference type="PROSITE" id="PS00318">
    <property type="entry name" value="HMG_COA_REDUCTASE_2"/>
    <property type="match status" value="1"/>
</dbReference>
<feature type="transmembrane region" description="Helical" evidence="11">
    <location>
        <begin position="378"/>
        <end position="396"/>
    </location>
</feature>
<dbReference type="NCBIfam" id="TIGR00920">
    <property type="entry name" value="2A060605"/>
    <property type="match status" value="1"/>
</dbReference>
<reference evidence="15" key="1">
    <citation type="submission" date="2021-06" db="EMBL/GenBank/DDBJ databases">
        <authorList>
            <person name="Kallberg Y."/>
            <person name="Tangrot J."/>
            <person name="Rosling A."/>
        </authorList>
    </citation>
    <scope>NUCLEOTIDE SEQUENCE</scope>
    <source>
        <strain evidence="15">87-6 pot B 2015</strain>
    </source>
</reference>
<keyword evidence="16" id="KW-1185">Reference proteome</keyword>
<comment type="pathway">
    <text evidence="2 11">Metabolic intermediate biosynthesis; (R)-mevalonate biosynthesis; (R)-mevalonate from acetyl-CoA: step 3/3.</text>
</comment>
<feature type="transmembrane region" description="Helical" evidence="11">
    <location>
        <begin position="278"/>
        <end position="302"/>
    </location>
</feature>
<feature type="transmembrane region" description="Helical" evidence="11">
    <location>
        <begin position="482"/>
        <end position="503"/>
    </location>
</feature>
<dbReference type="InterPro" id="IPR019186">
    <property type="entry name" value="Nucleolar_protein_12"/>
</dbReference>
<evidence type="ECO:0000313" key="15">
    <source>
        <dbReference type="EMBL" id="CAG8536453.1"/>
    </source>
</evidence>
<dbReference type="InterPro" id="IPR004554">
    <property type="entry name" value="HMG_CoA_Rdtase_eu_arc"/>
</dbReference>
<gene>
    <name evidence="15" type="ORF">FMOSSE_LOCUS5764</name>
</gene>
<dbReference type="InterPro" id="IPR009023">
    <property type="entry name" value="HMG_CoA_Rdtase_NAD(P)-bd_sf"/>
</dbReference>
<dbReference type="InterPro" id="IPR025583">
    <property type="entry name" value="HMG-CoA_N_dom"/>
</dbReference>
<dbReference type="EC" id="1.1.1.34" evidence="11"/>
<dbReference type="GO" id="GO:0006696">
    <property type="term" value="P:ergosterol biosynthetic process"/>
    <property type="evidence" value="ECO:0007669"/>
    <property type="project" value="TreeGrafter"/>
</dbReference>
<evidence type="ECO:0000256" key="10">
    <source>
        <dbReference type="ARBA" id="ARBA00023180"/>
    </source>
</evidence>
<evidence type="ECO:0000256" key="13">
    <source>
        <dbReference type="SAM" id="MobiDB-lite"/>
    </source>
</evidence>
<dbReference type="PROSITE" id="PS50065">
    <property type="entry name" value="HMG_COA_REDUCTASE_4"/>
    <property type="match status" value="1"/>
</dbReference>
<organism evidence="15 16">
    <name type="scientific">Funneliformis mosseae</name>
    <name type="common">Endomycorrhizal fungus</name>
    <name type="synonym">Glomus mosseae</name>
    <dbReference type="NCBI Taxonomy" id="27381"/>
    <lineage>
        <taxon>Eukaryota</taxon>
        <taxon>Fungi</taxon>
        <taxon>Fungi incertae sedis</taxon>
        <taxon>Mucoromycota</taxon>
        <taxon>Glomeromycotina</taxon>
        <taxon>Glomeromycetes</taxon>
        <taxon>Glomerales</taxon>
        <taxon>Glomeraceae</taxon>
        <taxon>Funneliformis</taxon>
    </lineage>
</organism>
<dbReference type="Gene3D" id="1.10.3270.10">
    <property type="entry name" value="HMGR, N-terminal domain"/>
    <property type="match status" value="1"/>
</dbReference>
<dbReference type="GO" id="GO:0005789">
    <property type="term" value="C:endoplasmic reticulum membrane"/>
    <property type="evidence" value="ECO:0007669"/>
    <property type="project" value="UniProtKB-SubCell"/>
</dbReference>
<dbReference type="Pfam" id="PF00368">
    <property type="entry name" value="HMG-CoA_red"/>
    <property type="match status" value="1"/>
</dbReference>
<dbReference type="Pfam" id="PF09805">
    <property type="entry name" value="Nop25"/>
    <property type="match status" value="1"/>
</dbReference>
<dbReference type="InterPro" id="IPR002202">
    <property type="entry name" value="HMG_CoA_Rdtase"/>
</dbReference>
<feature type="coiled-coil region" evidence="12">
    <location>
        <begin position="1174"/>
        <end position="1223"/>
    </location>
</feature>
<name>A0A9N9AP02_FUNMO</name>
<dbReference type="PANTHER" id="PTHR10572">
    <property type="entry name" value="3-HYDROXY-3-METHYLGLUTARYL-COENZYME A REDUCTASE"/>
    <property type="match status" value="1"/>
</dbReference>
<keyword evidence="6 11" id="KW-0521">NADP</keyword>
<evidence type="ECO:0000256" key="3">
    <source>
        <dbReference type="ARBA" id="ARBA00007661"/>
    </source>
</evidence>
<dbReference type="Gene3D" id="3.90.770.10">
    <property type="entry name" value="3-hydroxy-3-methylglutaryl-coenzyme A Reductase, Chain A, domain 2"/>
    <property type="match status" value="1"/>
</dbReference>
<feature type="transmembrane region" description="Helical" evidence="11">
    <location>
        <begin position="402"/>
        <end position="424"/>
    </location>
</feature>
<dbReference type="Pfam" id="PF12349">
    <property type="entry name" value="Sterol-sensing"/>
    <property type="match status" value="1"/>
</dbReference>
<comment type="caution">
    <text evidence="15">The sequence shown here is derived from an EMBL/GenBank/DDBJ whole genome shotgun (WGS) entry which is preliminary data.</text>
</comment>
<evidence type="ECO:0000256" key="6">
    <source>
        <dbReference type="ARBA" id="ARBA00022857"/>
    </source>
</evidence>
<feature type="transmembrane region" description="Helical" evidence="11">
    <location>
        <begin position="20"/>
        <end position="39"/>
    </location>
</feature>
<dbReference type="PROSITE" id="PS00066">
    <property type="entry name" value="HMG_COA_REDUCTASE_1"/>
    <property type="match status" value="1"/>
</dbReference>
<keyword evidence="10" id="KW-0325">Glycoprotein</keyword>
<dbReference type="FunFam" id="3.30.70.420:FF:000001">
    <property type="entry name" value="3-hydroxy-3-methylglutaryl coenzyme A reductase"/>
    <property type="match status" value="1"/>
</dbReference>
<feature type="region of interest" description="Disordered" evidence="13">
    <location>
        <begin position="1289"/>
        <end position="1358"/>
    </location>
</feature>